<dbReference type="SUPFAM" id="SSF56672">
    <property type="entry name" value="DNA/RNA polymerases"/>
    <property type="match status" value="1"/>
</dbReference>
<proteinExistence type="predicted"/>
<dbReference type="GO" id="GO:0003824">
    <property type="term" value="F:catalytic activity"/>
    <property type="evidence" value="ECO:0007669"/>
    <property type="project" value="UniProtKB-KW"/>
</dbReference>
<dbReference type="InterPro" id="IPR043502">
    <property type="entry name" value="DNA/RNA_pol_sf"/>
</dbReference>
<evidence type="ECO:0000313" key="6">
    <source>
        <dbReference type="Proteomes" id="UP001186944"/>
    </source>
</evidence>
<dbReference type="Pfam" id="PF00665">
    <property type="entry name" value="rve"/>
    <property type="match status" value="1"/>
</dbReference>
<dbReference type="InterPro" id="IPR016197">
    <property type="entry name" value="Chromo-like_dom_sf"/>
</dbReference>
<dbReference type="InterPro" id="IPR043128">
    <property type="entry name" value="Rev_trsase/Diguanyl_cyclase"/>
</dbReference>
<dbReference type="InterPro" id="IPR001584">
    <property type="entry name" value="Integrase_cat-core"/>
</dbReference>
<dbReference type="Pfam" id="PF17919">
    <property type="entry name" value="RT_RNaseH_2"/>
    <property type="match status" value="1"/>
</dbReference>
<dbReference type="Gene3D" id="3.10.10.10">
    <property type="entry name" value="HIV Type 1 Reverse Transcriptase, subunit A, domain 1"/>
    <property type="match status" value="1"/>
</dbReference>
<dbReference type="GO" id="GO:0003676">
    <property type="term" value="F:nucleic acid binding"/>
    <property type="evidence" value="ECO:0007669"/>
    <property type="project" value="InterPro"/>
</dbReference>
<dbReference type="InterPro" id="IPR041577">
    <property type="entry name" value="RT_RNaseH_2"/>
</dbReference>
<protein>
    <submittedName>
        <fullName evidence="5">Uncharacterized protein</fullName>
    </submittedName>
</protein>
<gene>
    <name evidence="5" type="ORF">FSP39_020404</name>
</gene>
<dbReference type="Pfam" id="PF00078">
    <property type="entry name" value="RVT_1"/>
    <property type="match status" value="1"/>
</dbReference>
<dbReference type="InterPro" id="IPR050951">
    <property type="entry name" value="Retrovirus_Pol_polyprotein"/>
</dbReference>
<evidence type="ECO:0000256" key="2">
    <source>
        <dbReference type="SAM" id="MobiDB-lite"/>
    </source>
</evidence>
<dbReference type="PROSITE" id="PS50878">
    <property type="entry name" value="RT_POL"/>
    <property type="match status" value="1"/>
</dbReference>
<dbReference type="Gene3D" id="1.10.340.70">
    <property type="match status" value="1"/>
</dbReference>
<evidence type="ECO:0000259" key="4">
    <source>
        <dbReference type="PROSITE" id="PS50994"/>
    </source>
</evidence>
<dbReference type="Gene3D" id="3.30.420.10">
    <property type="entry name" value="Ribonuclease H-like superfamily/Ribonuclease H"/>
    <property type="match status" value="1"/>
</dbReference>
<dbReference type="Proteomes" id="UP001186944">
    <property type="component" value="Unassembled WGS sequence"/>
</dbReference>
<feature type="domain" description="Integrase catalytic" evidence="4">
    <location>
        <begin position="962"/>
        <end position="1120"/>
    </location>
</feature>
<dbReference type="InterPro" id="IPR000477">
    <property type="entry name" value="RT_dom"/>
</dbReference>
<dbReference type="PROSITE" id="PS50994">
    <property type="entry name" value="INTEGRASE"/>
    <property type="match status" value="1"/>
</dbReference>
<keyword evidence="1" id="KW-0511">Multifunctional enzyme</keyword>
<dbReference type="EMBL" id="VSWD01000003">
    <property type="protein sequence ID" value="KAK3106454.1"/>
    <property type="molecule type" value="Genomic_DNA"/>
</dbReference>
<dbReference type="PANTHER" id="PTHR37984:SF5">
    <property type="entry name" value="PROTEIN NYNRIN-LIKE"/>
    <property type="match status" value="1"/>
</dbReference>
<dbReference type="Gene3D" id="2.40.50.40">
    <property type="match status" value="1"/>
</dbReference>
<evidence type="ECO:0000256" key="1">
    <source>
        <dbReference type="ARBA" id="ARBA00023268"/>
    </source>
</evidence>
<dbReference type="Pfam" id="PF17921">
    <property type="entry name" value="Integrase_H2C2"/>
    <property type="match status" value="1"/>
</dbReference>
<dbReference type="SUPFAM" id="SSF54160">
    <property type="entry name" value="Chromo domain-like"/>
    <property type="match status" value="1"/>
</dbReference>
<dbReference type="Gene3D" id="3.30.70.270">
    <property type="match status" value="2"/>
</dbReference>
<name>A0AA88YJK5_PINIB</name>
<dbReference type="FunFam" id="3.30.70.270:FF:000020">
    <property type="entry name" value="Transposon Tf2-6 polyprotein-like Protein"/>
    <property type="match status" value="1"/>
</dbReference>
<dbReference type="CDD" id="cd01647">
    <property type="entry name" value="RT_LTR"/>
    <property type="match status" value="1"/>
</dbReference>
<feature type="domain" description="Reverse transcriptase" evidence="3">
    <location>
        <begin position="181"/>
        <end position="374"/>
    </location>
</feature>
<dbReference type="InterPro" id="IPR041588">
    <property type="entry name" value="Integrase_H2C2"/>
</dbReference>
<accession>A0AA88YJK5</accession>
<reference evidence="5" key="1">
    <citation type="submission" date="2019-08" db="EMBL/GenBank/DDBJ databases">
        <title>The improved chromosome-level genome for the pearl oyster Pinctada fucata martensii using PacBio sequencing and Hi-C.</title>
        <authorList>
            <person name="Zheng Z."/>
        </authorList>
    </citation>
    <scope>NUCLEOTIDE SEQUENCE</scope>
    <source>
        <strain evidence="5">ZZ-2019</strain>
        <tissue evidence="5">Adductor muscle</tissue>
    </source>
</reference>
<dbReference type="InterPro" id="IPR012337">
    <property type="entry name" value="RNaseH-like_sf"/>
</dbReference>
<keyword evidence="6" id="KW-1185">Reference proteome</keyword>
<dbReference type="GO" id="GO:0015074">
    <property type="term" value="P:DNA integration"/>
    <property type="evidence" value="ECO:0007669"/>
    <property type="project" value="InterPro"/>
</dbReference>
<dbReference type="SUPFAM" id="SSF53098">
    <property type="entry name" value="Ribonuclease H-like"/>
    <property type="match status" value="1"/>
</dbReference>
<dbReference type="FunFam" id="1.10.340.70:FF:000001">
    <property type="entry name" value="Retrovirus-related Pol polyprotein from transposon gypsy-like Protein"/>
    <property type="match status" value="1"/>
</dbReference>
<organism evidence="5 6">
    <name type="scientific">Pinctada imbricata</name>
    <name type="common">Atlantic pearl-oyster</name>
    <name type="synonym">Pinctada martensii</name>
    <dbReference type="NCBI Taxonomy" id="66713"/>
    <lineage>
        <taxon>Eukaryota</taxon>
        <taxon>Metazoa</taxon>
        <taxon>Spiralia</taxon>
        <taxon>Lophotrochozoa</taxon>
        <taxon>Mollusca</taxon>
        <taxon>Bivalvia</taxon>
        <taxon>Autobranchia</taxon>
        <taxon>Pteriomorphia</taxon>
        <taxon>Pterioida</taxon>
        <taxon>Pterioidea</taxon>
        <taxon>Pteriidae</taxon>
        <taxon>Pinctada</taxon>
    </lineage>
</organism>
<evidence type="ECO:0000259" key="3">
    <source>
        <dbReference type="PROSITE" id="PS50878"/>
    </source>
</evidence>
<dbReference type="InterPro" id="IPR036397">
    <property type="entry name" value="RNaseH_sf"/>
</dbReference>
<evidence type="ECO:0000313" key="5">
    <source>
        <dbReference type="EMBL" id="KAK3106454.1"/>
    </source>
</evidence>
<comment type="caution">
    <text evidence="5">The sequence shown here is derived from an EMBL/GenBank/DDBJ whole genome shotgun (WGS) entry which is preliminary data.</text>
</comment>
<dbReference type="CDD" id="cd09274">
    <property type="entry name" value="RNase_HI_RT_Ty3"/>
    <property type="match status" value="1"/>
</dbReference>
<dbReference type="PANTHER" id="PTHR37984">
    <property type="entry name" value="PROTEIN CBG26694"/>
    <property type="match status" value="1"/>
</dbReference>
<feature type="region of interest" description="Disordered" evidence="2">
    <location>
        <begin position="727"/>
        <end position="760"/>
    </location>
</feature>
<sequence length="1397" mass="158200">MYDVSPFDINASHDLQCAHVVKCTEQFVDNDMHDDNVTCTGLNVDSALYHDKEYIDSTCTTNDSISMVSDDNHRIDGVQSQGRDSSEMSKFLGNFPLNVDHLEMSQKQCLYDTLFTNKDIFVTEDNPSLGHTTLVEHHIRLKSNAKSCHQRAHRLSPEKKDILRYQLDELLKQGIIAPVSDSEDVPITSPMLLVSKVRHKSKTGSAERKNAQQEALHSYRFCCDFRYLNSQMEEFRYTLPDLEDLTESFSSSVPNFLTSIDLSSGFFQMGISPDSTKYTAFNTCFGTYKFLRLPMGLRTSPNTFQLLMDKVLRGLTFQAVLCYLDDVLCISETFDEHMKVLDEIFKRFKAAGLKLNPKKCKFAQSEVCYLGHSISSKGISPPKDRVEAIQSFSRPHNIKALRRFLGMVGWFRKFIPNFGVVAEPLYYLLRKDVPFIWGNTQQSAFEKLKTLLCDSPILAFPRYDLQFRLAVDTCSKGIGYMLYQYHPSENGEHILRVIRFGSKSLSKWQKSYGPTKLELLGMTTAIMDCAAYLRCNFFVVECDHQALQPLFRKKLKGAIYERWLTLLQQFNFDIVYKPASQMVVVDALSREPISANDGKPFESPDEIDPYFPDIPEMKGNIRLPSGQPLMQALRSTDSDSEVVRETNFIQVLPTSLPRSHVVDLKGFESDDGYDGDSEDEISLLKRENDLPRKGLTAKPSVCSGIDLHGIEPKDGTILECSRNSEPVEPIQTTLTPDKHPHNQYNFDQSQDDDIGGENRDSVFDRETEVDSVDNLPAYTCTTDMNTPTGDEAPSAEENMSSTSDIFAHIDQILGKGNVSITSLKELQHMDIRLKPLLTYLQEDKLPSEQKLARQIILESSDYIIIDELLFHSRVSKTKRASTLSAYQFVLPESLHLSVVKFCHESTLGSHGGIQDTIDKMKDRFFFKGMASYIANFVRSCEQCQSRKVTKRHTQEGIKAFPTPSLPFQVWEADLYGPLPTSYRGNTYIFTAVDLYSKFLVATPLANKDAMSVATALFDLFTSYGVCETLITDCGTEFTAQVTEKVCELLRLEKQFTPPYTHHCLGACERTHRTLAERLTPLVKEDERTWDTFLQGTVFSMNTTVNSSSGFSPFEVIYGHRPRFPLLSADVNLDAVPGDHHVFVATMCKRLEHIRTEMEEHVANSKQRMEDRVNSKSNPLQVKAGDYVYLLHGGNSLGRKLHDRYQGPLVVQELCSDHTVKLRNPKTGQISDSVIHMNRLKMAFVREPHPSPYFLGNVSSKTTIKHVDAQTQVLTEEFTSTTGLGVDCNQSDRDTAVRVEVPRMLNERPSPELIPLRPKRNIRKPLRYQSSSAEISTDSASPFYKIKKIIGQRLCGGQKEYLVQFSGEPTQNAMWVAYEDLNAKCQGLVRSKPPPVLN</sequence>